<keyword evidence="1" id="KW-0732">Signal</keyword>
<dbReference type="RefSeq" id="WP_309561583.1">
    <property type="nucleotide sequence ID" value="NZ_JAVJIU010000003.1"/>
</dbReference>
<gene>
    <name evidence="3" type="ORF">RE431_08645</name>
</gene>
<comment type="caution">
    <text evidence="3">The sequence shown here is derived from an EMBL/GenBank/DDBJ whole genome shotgun (WGS) entry which is preliminary data.</text>
</comment>
<accession>A0ABU1EQP8</accession>
<dbReference type="SUPFAM" id="SSF52096">
    <property type="entry name" value="ClpP/crotonase"/>
    <property type="match status" value="1"/>
</dbReference>
<dbReference type="Gene3D" id="2.60.120.260">
    <property type="entry name" value="Galactose-binding domain-like"/>
    <property type="match status" value="1"/>
</dbReference>
<dbReference type="InterPro" id="IPR029045">
    <property type="entry name" value="ClpP/crotonase-like_dom_sf"/>
</dbReference>
<evidence type="ECO:0000313" key="3">
    <source>
        <dbReference type="EMBL" id="MDR5590707.1"/>
    </source>
</evidence>
<feature type="chain" id="PRO_5045331096" evidence="1">
    <location>
        <begin position="18"/>
        <end position="730"/>
    </location>
</feature>
<dbReference type="Gene3D" id="2.30.42.10">
    <property type="match status" value="1"/>
</dbReference>
<dbReference type="PANTHER" id="PTHR32060">
    <property type="entry name" value="TAIL-SPECIFIC PROTEASE"/>
    <property type="match status" value="1"/>
</dbReference>
<sequence length="730" mass="83625">MKNLLLLFLLFSTTIYAQNEKFNLNFDQNFKGEELPDDWFVWGDYQIDKDSVTNYSGKYAAKISSGEDGGSFGSIAYKIPARYKGRTLKLEGYIKTENVTNGFAGLLIRVDGLAGSLAFNNMQRQQLSGTNDWEKYKVFVRFPENAKTIYVGGILSGNGTAWFDDLKLKVNGNKDVQEIEEVEFELKPAQIDSSFANNSNFKIKDLTNLQIDRLYKLGKVWGFVKYHHPEIAKGNINWDNELFRILPKLNSKNFDLELANWISSLGDVDGDEHELPENDEVELCPDYGWIYDTEFLSEDLSKELKEILTSKRENEHYYVGINSGVRNPRFTNELSYPKMEWDDTGIKLLALYRYWNMMEYFNPNNHLTDKDWETVLREYIPRFVENNTELDYKLNMLQLIEEVSDTHANMWYYDEALNEFFGNKRIPIKVQFIEEMPVVIKVGDSAGQNIQIGDVITHIDSKPIKEIIENNLKYYPASNFPTKLRDMARKLLWTNKDSLELTLQNKSGFYTEKIVSVEKWDDSEKIIPSHKYIENDIGYIYPESLKRGEIKDILKKFEDTKGIVVDMRCYPSDFIVFSMGNKVVPQPTDFVKFTNTSLEDPGYFEFRNGSKVGSLIKNAYDGKLTILINEETQSNAEYTTMALRVAPEAVVIGSQTAGADGNVSRINLPGGIKTMISGIGVYYPDGTETQRIGIVPDIEIKPTISGFREGKDELLEKAIEVIKTSSVDTK</sequence>
<dbReference type="EMBL" id="JAVJIU010000003">
    <property type="protein sequence ID" value="MDR5590707.1"/>
    <property type="molecule type" value="Genomic_DNA"/>
</dbReference>
<evidence type="ECO:0000259" key="2">
    <source>
        <dbReference type="SMART" id="SM00245"/>
    </source>
</evidence>
<feature type="signal peptide" evidence="1">
    <location>
        <begin position="1"/>
        <end position="17"/>
    </location>
</feature>
<evidence type="ECO:0000256" key="1">
    <source>
        <dbReference type="SAM" id="SignalP"/>
    </source>
</evidence>
<name>A0ABU1EQP8_9FLAO</name>
<keyword evidence="4" id="KW-1185">Reference proteome</keyword>
<dbReference type="PANTHER" id="PTHR32060:SF30">
    <property type="entry name" value="CARBOXY-TERMINAL PROCESSING PROTEASE CTPA"/>
    <property type="match status" value="1"/>
</dbReference>
<dbReference type="SMART" id="SM00245">
    <property type="entry name" value="TSPc"/>
    <property type="match status" value="1"/>
</dbReference>
<evidence type="ECO:0000313" key="4">
    <source>
        <dbReference type="Proteomes" id="UP001257234"/>
    </source>
</evidence>
<dbReference type="InterPro" id="IPR005151">
    <property type="entry name" value="Tail-specific_protease"/>
</dbReference>
<organism evidence="3 4">
    <name type="scientific">Christiangramia sediminicola</name>
    <dbReference type="NCBI Taxonomy" id="3073267"/>
    <lineage>
        <taxon>Bacteria</taxon>
        <taxon>Pseudomonadati</taxon>
        <taxon>Bacteroidota</taxon>
        <taxon>Flavobacteriia</taxon>
        <taxon>Flavobacteriales</taxon>
        <taxon>Flavobacteriaceae</taxon>
        <taxon>Christiangramia</taxon>
    </lineage>
</organism>
<proteinExistence type="predicted"/>
<dbReference type="CDD" id="cd07562">
    <property type="entry name" value="Peptidase_S41_TRI"/>
    <property type="match status" value="1"/>
</dbReference>
<dbReference type="InterPro" id="IPR036034">
    <property type="entry name" value="PDZ_sf"/>
</dbReference>
<reference evidence="4" key="1">
    <citation type="submission" date="2023-07" db="EMBL/GenBank/DDBJ databases">
        <title>Christiangramia sp. SM2212., a novel bacterium of the family Flavobacteriaceae isolated from the sea sediment.</title>
        <authorList>
            <person name="Wang J."/>
            <person name="Zhang X."/>
        </authorList>
    </citation>
    <scope>NUCLEOTIDE SEQUENCE [LARGE SCALE GENOMIC DNA]</scope>
    <source>
        <strain evidence="4">SM2212</strain>
    </source>
</reference>
<dbReference type="Gene3D" id="3.90.226.10">
    <property type="entry name" value="2-enoyl-CoA Hydratase, Chain A, domain 1"/>
    <property type="match status" value="1"/>
</dbReference>
<feature type="domain" description="Tail specific protease" evidence="2">
    <location>
        <begin position="496"/>
        <end position="701"/>
    </location>
</feature>
<protein>
    <submittedName>
        <fullName evidence="3">S41 family peptidase</fullName>
    </submittedName>
</protein>
<dbReference type="Pfam" id="PF03572">
    <property type="entry name" value="Peptidase_S41"/>
    <property type="match status" value="1"/>
</dbReference>
<dbReference type="Proteomes" id="UP001257234">
    <property type="component" value="Unassembled WGS sequence"/>
</dbReference>